<dbReference type="SUPFAM" id="SSF53756">
    <property type="entry name" value="UDP-Glycosyltransferase/glycogen phosphorylase"/>
    <property type="match status" value="1"/>
</dbReference>
<name>A0A1U9UV10_CUPNE</name>
<reference evidence="5" key="1">
    <citation type="submission" date="2017-02" db="EMBL/GenBank/DDBJ databases">
        <title>Complete genome sequence of Cupriavidus necator strain NH9, a 3-chlorobenzoate degrader.</title>
        <authorList>
            <person name="Moriuchi R."/>
            <person name="Dohra H."/>
            <person name="Ogawa N."/>
        </authorList>
    </citation>
    <scope>NUCLEOTIDE SEQUENCE [LARGE SCALE GENOMIC DNA]</scope>
    <source>
        <strain evidence="5">NH9</strain>
    </source>
</reference>
<dbReference type="RefSeq" id="WP_234825081.1">
    <property type="nucleotide sequence ID" value="NZ_CP017758.1"/>
</dbReference>
<dbReference type="FunFam" id="3.40.50.2000:FF:000119">
    <property type="entry name" value="Glycosyl transferase group 1"/>
    <property type="match status" value="1"/>
</dbReference>
<dbReference type="CDD" id="cd03809">
    <property type="entry name" value="GT4_MtfB-like"/>
    <property type="match status" value="1"/>
</dbReference>
<dbReference type="KEGG" id="cuh:BJN34_21720"/>
<dbReference type="Pfam" id="PF13439">
    <property type="entry name" value="Glyco_transf_4"/>
    <property type="match status" value="1"/>
</dbReference>
<evidence type="ECO:0000256" key="1">
    <source>
        <dbReference type="ARBA" id="ARBA00022679"/>
    </source>
</evidence>
<dbReference type="Gene3D" id="3.40.50.2000">
    <property type="entry name" value="Glycogen Phosphorylase B"/>
    <property type="match status" value="2"/>
</dbReference>
<proteinExistence type="predicted"/>
<evidence type="ECO:0000259" key="2">
    <source>
        <dbReference type="Pfam" id="PF00534"/>
    </source>
</evidence>
<organism evidence="4 5">
    <name type="scientific">Cupriavidus necator</name>
    <name type="common">Alcaligenes eutrophus</name>
    <name type="synonym">Ralstonia eutropha</name>
    <dbReference type="NCBI Taxonomy" id="106590"/>
    <lineage>
        <taxon>Bacteria</taxon>
        <taxon>Pseudomonadati</taxon>
        <taxon>Pseudomonadota</taxon>
        <taxon>Betaproteobacteria</taxon>
        <taxon>Burkholderiales</taxon>
        <taxon>Burkholderiaceae</taxon>
        <taxon>Cupriavidus</taxon>
    </lineage>
</organism>
<dbReference type="GO" id="GO:0016757">
    <property type="term" value="F:glycosyltransferase activity"/>
    <property type="evidence" value="ECO:0007669"/>
    <property type="project" value="InterPro"/>
</dbReference>
<evidence type="ECO:0000259" key="3">
    <source>
        <dbReference type="Pfam" id="PF13439"/>
    </source>
</evidence>
<evidence type="ECO:0000313" key="5">
    <source>
        <dbReference type="Proteomes" id="UP000189627"/>
    </source>
</evidence>
<gene>
    <name evidence="4" type="ORF">BJN34_21720</name>
</gene>
<dbReference type="GO" id="GO:0009103">
    <property type="term" value="P:lipopolysaccharide biosynthetic process"/>
    <property type="evidence" value="ECO:0007669"/>
    <property type="project" value="TreeGrafter"/>
</dbReference>
<dbReference type="PANTHER" id="PTHR46401">
    <property type="entry name" value="GLYCOSYLTRANSFERASE WBBK-RELATED"/>
    <property type="match status" value="1"/>
</dbReference>
<sequence length="390" mass="42242">MNIVMGGRSLLTPRTGIGQYVYHLERGMAALGHGVRFFYGTHWGPAASAAGGGAPRQVARQTLRNRLSGTARRLARDHMPGLARLVPLVEQMKFNAGMRGQARPQIYHEPNFIPLRCPSPTVITAHDVSWVRYPAYHPAARLALMHQHFPSAVQRADRIIVVSDFVRRELLENFSVDPAKVRVVHNGVSAAFKPQTPAQTRSVLARHGLAHGAYMVAVGTLEPRKNLGTVLDAHARLPAAMQQAFPLVLVGVNGWLNDDLHARLRKPVQAGTVRVLGYAPDADLPALVAGACTLLYPSVYEGFGLPPLEAMACGVPVIASTAGAIQEVVADAGLLHEALDADAFTGSMRRVIEDKALCARLGNAGLERARHFSWQRCVGETLAVYRELLA</sequence>
<accession>A0A1U9UV10</accession>
<keyword evidence="1 4" id="KW-0808">Transferase</keyword>
<evidence type="ECO:0000313" key="4">
    <source>
        <dbReference type="EMBL" id="AQV96490.1"/>
    </source>
</evidence>
<feature type="domain" description="Glycosyltransferase subfamily 4-like N-terminal" evidence="3">
    <location>
        <begin position="16"/>
        <end position="190"/>
    </location>
</feature>
<dbReference type="PANTHER" id="PTHR46401:SF2">
    <property type="entry name" value="GLYCOSYLTRANSFERASE WBBK-RELATED"/>
    <property type="match status" value="1"/>
</dbReference>
<dbReference type="Pfam" id="PF00534">
    <property type="entry name" value="Glycos_transf_1"/>
    <property type="match status" value="1"/>
</dbReference>
<protein>
    <submittedName>
        <fullName evidence="4">Glycosyltransferase family 1 protein</fullName>
    </submittedName>
</protein>
<dbReference type="EMBL" id="CP017758">
    <property type="protein sequence ID" value="AQV96490.1"/>
    <property type="molecule type" value="Genomic_DNA"/>
</dbReference>
<dbReference type="InterPro" id="IPR001296">
    <property type="entry name" value="Glyco_trans_1"/>
</dbReference>
<dbReference type="AlphaFoldDB" id="A0A1U9UV10"/>
<feature type="domain" description="Glycosyl transferase family 1" evidence="2">
    <location>
        <begin position="214"/>
        <end position="366"/>
    </location>
</feature>
<dbReference type="InterPro" id="IPR028098">
    <property type="entry name" value="Glyco_trans_4-like_N"/>
</dbReference>
<dbReference type="Proteomes" id="UP000189627">
    <property type="component" value="Chromosome 2"/>
</dbReference>